<dbReference type="GeneID" id="42782362"/>
<organism evidence="3 4">
    <name type="scientific">Corynebacterium pseudodiphtheriticum</name>
    <dbReference type="NCBI Taxonomy" id="37637"/>
    <lineage>
        <taxon>Bacteria</taxon>
        <taxon>Bacillati</taxon>
        <taxon>Actinomycetota</taxon>
        <taxon>Actinomycetes</taxon>
        <taxon>Mycobacteriales</taxon>
        <taxon>Corynebacteriaceae</taxon>
        <taxon>Corynebacterium</taxon>
    </lineage>
</organism>
<evidence type="ECO:0000313" key="2">
    <source>
        <dbReference type="EMBL" id="MDK4290542.1"/>
    </source>
</evidence>
<evidence type="ECO:0000313" key="5">
    <source>
        <dbReference type="Proteomes" id="UP001239759"/>
    </source>
</evidence>
<evidence type="ECO:0008006" key="6">
    <source>
        <dbReference type="Google" id="ProtNLM"/>
    </source>
</evidence>
<reference evidence="3 5" key="1">
    <citation type="submission" date="2023-05" db="EMBL/GenBank/DDBJ databases">
        <title>Metabolic capabilities are highly conserved among human nasal-associated Corynebacterium species in pangenomic analyses.</title>
        <authorList>
            <person name="Tran T.H."/>
            <person name="Roberts A.Q."/>
            <person name="Escapa I.F."/>
            <person name="Gao W."/>
            <person name="Conlan S."/>
            <person name="Kong H."/>
            <person name="Segre J.A."/>
            <person name="Kelly M.S."/>
            <person name="Lemon K.P."/>
        </authorList>
    </citation>
    <scope>NUCLEOTIDE SEQUENCE</scope>
    <source>
        <strain evidence="3">KPL2773</strain>
        <strain evidence="2 5">KPL3772</strain>
    </source>
</reference>
<sequence length="364" mass="38233">MNIRFRSTHFRPYAIPALVFVTGAALAACADNPAIPGADVPEMGNATPVPSSTQVDASGLVGELIARPEFSEVSDMAVTGKNLALRMPDSLWLGTVDELADAGSVIDIAAECGELTATEQHFILACGDSLQVIPAGAAKAERITPKVDFPITAATRMNNGDLVVASEKSAEVAMVAPTGEVISRFTAAAPTDQLVHVESKSHGEQLVRTWREDTTIQNLDWRNERGGGTLRVGLGVGEIAVGDEGLVLATDARGEQLAVYTALDVIRLHQTVPAPAGPWAVAWDSKRDVAWTASTKENLLTAFRISSGVPQQTGQLKTIPDAQSLVVADDGTVVLASATGHGIQVITDPELSNSELSEQPEENG</sequence>
<feature type="chain" id="PRO_5042986533" description="Prolipoprotein LppL" evidence="1">
    <location>
        <begin position="28"/>
        <end position="364"/>
    </location>
</feature>
<dbReference type="RefSeq" id="WP_152514662.1">
    <property type="nucleotide sequence ID" value="NZ_CP051667.1"/>
</dbReference>
<gene>
    <name evidence="2" type="ORF">QPX23_07370</name>
    <name evidence="3" type="ORF">QPX42_08515</name>
</gene>
<dbReference type="Gene3D" id="2.130.10.10">
    <property type="entry name" value="YVTN repeat-like/Quinoprotein amine dehydrogenase"/>
    <property type="match status" value="1"/>
</dbReference>
<dbReference type="EMBL" id="JASNUQ010000010">
    <property type="protein sequence ID" value="MDK4290542.1"/>
    <property type="molecule type" value="Genomic_DNA"/>
</dbReference>
<feature type="signal peptide" evidence="1">
    <location>
        <begin position="1"/>
        <end position="27"/>
    </location>
</feature>
<dbReference type="AlphaFoldDB" id="A0AAP4BQR8"/>
<dbReference type="EMBL" id="JASNVH010000013">
    <property type="protein sequence ID" value="MDK4307579.1"/>
    <property type="molecule type" value="Genomic_DNA"/>
</dbReference>
<evidence type="ECO:0000313" key="3">
    <source>
        <dbReference type="EMBL" id="MDK4307579.1"/>
    </source>
</evidence>
<keyword evidence="1" id="KW-0732">Signal</keyword>
<protein>
    <recommendedName>
        <fullName evidence="6">Prolipoprotein LppL</fullName>
    </recommendedName>
</protein>
<comment type="caution">
    <text evidence="3">The sequence shown here is derived from an EMBL/GenBank/DDBJ whole genome shotgun (WGS) entry which is preliminary data.</text>
</comment>
<keyword evidence="5" id="KW-1185">Reference proteome</keyword>
<dbReference type="SUPFAM" id="SSF63829">
    <property type="entry name" value="Calcium-dependent phosphotriesterase"/>
    <property type="match status" value="1"/>
</dbReference>
<evidence type="ECO:0000256" key="1">
    <source>
        <dbReference type="SAM" id="SignalP"/>
    </source>
</evidence>
<dbReference type="PROSITE" id="PS51257">
    <property type="entry name" value="PROKAR_LIPOPROTEIN"/>
    <property type="match status" value="1"/>
</dbReference>
<accession>A0AAP4BQR8</accession>
<proteinExistence type="predicted"/>
<dbReference type="Proteomes" id="UP001239759">
    <property type="component" value="Unassembled WGS sequence"/>
</dbReference>
<name>A0AAP4BQR8_9CORY</name>
<evidence type="ECO:0000313" key="4">
    <source>
        <dbReference type="Proteomes" id="UP001224412"/>
    </source>
</evidence>
<dbReference type="InterPro" id="IPR015943">
    <property type="entry name" value="WD40/YVTN_repeat-like_dom_sf"/>
</dbReference>
<dbReference type="Proteomes" id="UP001224412">
    <property type="component" value="Unassembled WGS sequence"/>
</dbReference>